<name>A0A7S4PSC6_9DINO</name>
<dbReference type="GO" id="GO:0003676">
    <property type="term" value="F:nucleic acid binding"/>
    <property type="evidence" value="ECO:0007669"/>
    <property type="project" value="InterPro"/>
</dbReference>
<dbReference type="EMBL" id="HBNR01001021">
    <property type="protein sequence ID" value="CAE4561122.1"/>
    <property type="molecule type" value="Transcribed_RNA"/>
</dbReference>
<protein>
    <recommendedName>
        <fullName evidence="1">Mei2-like C-terminal RNA recognition motif domain-containing protein</fullName>
    </recommendedName>
</protein>
<evidence type="ECO:0000259" key="1">
    <source>
        <dbReference type="Pfam" id="PF04059"/>
    </source>
</evidence>
<accession>A0A7S4PSC6</accession>
<dbReference type="AlphaFoldDB" id="A0A7S4PSC6"/>
<dbReference type="InterPro" id="IPR007201">
    <property type="entry name" value="Mei2-like_Rrm_C"/>
</dbReference>
<feature type="domain" description="Mei2-like C-terminal RNA recognition motif" evidence="1">
    <location>
        <begin position="69"/>
        <end position="162"/>
    </location>
</feature>
<dbReference type="InterPro" id="IPR012677">
    <property type="entry name" value="Nucleotide-bd_a/b_plait_sf"/>
</dbReference>
<dbReference type="Pfam" id="PF04059">
    <property type="entry name" value="RRM_2"/>
    <property type="match status" value="1"/>
</dbReference>
<reference evidence="2" key="1">
    <citation type="submission" date="2021-01" db="EMBL/GenBank/DDBJ databases">
        <authorList>
            <person name="Corre E."/>
            <person name="Pelletier E."/>
            <person name="Niang G."/>
            <person name="Scheremetjew M."/>
            <person name="Finn R."/>
            <person name="Kale V."/>
            <person name="Holt S."/>
            <person name="Cochrane G."/>
            <person name="Meng A."/>
            <person name="Brown T."/>
            <person name="Cohen L."/>
        </authorList>
    </citation>
    <scope>NUCLEOTIDE SEQUENCE</scope>
    <source>
        <strain evidence="2">CCMP3105</strain>
    </source>
</reference>
<dbReference type="SUPFAM" id="SSF54928">
    <property type="entry name" value="RNA-binding domain, RBD"/>
    <property type="match status" value="1"/>
</dbReference>
<dbReference type="InterPro" id="IPR035979">
    <property type="entry name" value="RBD_domain_sf"/>
</dbReference>
<organism evidence="2">
    <name type="scientific">Alexandrium monilatum</name>
    <dbReference type="NCBI Taxonomy" id="311494"/>
    <lineage>
        <taxon>Eukaryota</taxon>
        <taxon>Sar</taxon>
        <taxon>Alveolata</taxon>
        <taxon>Dinophyceae</taxon>
        <taxon>Gonyaulacales</taxon>
        <taxon>Pyrocystaceae</taxon>
        <taxon>Alexandrium</taxon>
    </lineage>
</organism>
<proteinExistence type="predicted"/>
<gene>
    <name evidence="2" type="ORF">AMON00008_LOCUS741</name>
</gene>
<evidence type="ECO:0000313" key="2">
    <source>
        <dbReference type="EMBL" id="CAE4561122.1"/>
    </source>
</evidence>
<sequence length="185" mass="20548">MAESTSLTTFRDSSSQPVQEYLNNDVEFCTSTNNRHLASASSSTWTGSNSLDYRQAYVKQNQLPDHPVTTLMMCNIPCRLGHWELASALDSLGFRGRYDFLHLMTGSKSGVRSRSNLGYGFVNFMTPQDAEAFTEAFHGFRFQGTSSRKSGLAKPAYVQGFLATLDMLRPADSKHGVRGFFTCSL</sequence>
<dbReference type="Gene3D" id="3.30.70.330">
    <property type="match status" value="1"/>
</dbReference>